<evidence type="ECO:0000256" key="2">
    <source>
        <dbReference type="ARBA" id="ARBA00006331"/>
    </source>
</evidence>
<gene>
    <name evidence="10" type="ORF">FKW77_005828</name>
</gene>
<evidence type="ECO:0000256" key="1">
    <source>
        <dbReference type="ARBA" id="ARBA00000885"/>
    </source>
</evidence>
<feature type="region of interest" description="Disordered" evidence="8">
    <location>
        <begin position="1"/>
        <end position="222"/>
    </location>
</feature>
<keyword evidence="11" id="KW-1185">Reference proteome</keyword>
<comment type="catalytic activity">
    <reaction evidence="1">
        <text>S-ubiquitinyl-[E2 ubiquitin-conjugating enzyme]-L-cysteine + [acceptor protein]-L-lysine = [E2 ubiquitin-conjugating enzyme]-L-cysteine + N(6)-ubiquitinyl-[acceptor protein]-L-lysine.</text>
        <dbReference type="EC" id="2.3.2.26"/>
    </reaction>
</comment>
<feature type="region of interest" description="Disordered" evidence="8">
    <location>
        <begin position="1048"/>
        <end position="1134"/>
    </location>
</feature>
<dbReference type="Gene3D" id="1.25.10.10">
    <property type="entry name" value="Leucine-rich Repeat Variant"/>
    <property type="match status" value="1"/>
</dbReference>
<dbReference type="Pfam" id="PF25579">
    <property type="entry name" value="TPR_TRIP12_N"/>
    <property type="match status" value="1"/>
</dbReference>
<evidence type="ECO:0000256" key="7">
    <source>
        <dbReference type="SAM" id="Coils"/>
    </source>
</evidence>
<evidence type="ECO:0000313" key="10">
    <source>
        <dbReference type="EMBL" id="QDS72247.1"/>
    </source>
</evidence>
<dbReference type="Gene3D" id="3.30.2160.10">
    <property type="entry name" value="Hect, E3 ligase catalytic domain"/>
    <property type="match status" value="1"/>
</dbReference>
<dbReference type="PANTHER" id="PTHR45670:SF1">
    <property type="entry name" value="E3 UBIQUITIN-PROTEIN LIGASE HECTD1"/>
    <property type="match status" value="1"/>
</dbReference>
<dbReference type="GO" id="GO:0061630">
    <property type="term" value="F:ubiquitin protein ligase activity"/>
    <property type="evidence" value="ECO:0007669"/>
    <property type="project" value="UniProtKB-EC"/>
</dbReference>
<evidence type="ECO:0000256" key="8">
    <source>
        <dbReference type="SAM" id="MobiDB-lite"/>
    </source>
</evidence>
<dbReference type="PANTHER" id="PTHR45670">
    <property type="entry name" value="E3 UBIQUITIN-PROTEIN LIGASE TRIP12"/>
    <property type="match status" value="1"/>
</dbReference>
<dbReference type="CDD" id="cd00078">
    <property type="entry name" value="HECTc"/>
    <property type="match status" value="1"/>
</dbReference>
<name>A0A517L9E3_9PEZI</name>
<feature type="domain" description="HECT" evidence="9">
    <location>
        <begin position="1478"/>
        <end position="1833"/>
    </location>
</feature>
<reference evidence="10 11" key="1">
    <citation type="submission" date="2019-07" db="EMBL/GenBank/DDBJ databases">
        <title>Finished genome of Venturia effusa.</title>
        <authorList>
            <person name="Young C.A."/>
            <person name="Cox M.P."/>
            <person name="Ganley A.R.D."/>
            <person name="David W.J."/>
        </authorList>
    </citation>
    <scope>NUCLEOTIDE SEQUENCE [LARGE SCALE GENOMIC DNA]</scope>
    <source>
        <strain evidence="11">albino</strain>
    </source>
</reference>
<dbReference type="PROSITE" id="PS50237">
    <property type="entry name" value="HECT"/>
    <property type="match status" value="1"/>
</dbReference>
<dbReference type="GO" id="GO:0016607">
    <property type="term" value="C:nuclear speck"/>
    <property type="evidence" value="ECO:0007669"/>
    <property type="project" value="TreeGrafter"/>
</dbReference>
<feature type="compositionally biased region" description="Polar residues" evidence="8">
    <location>
        <begin position="1295"/>
        <end position="1304"/>
    </location>
</feature>
<organism evidence="10 11">
    <name type="scientific">Venturia effusa</name>
    <dbReference type="NCBI Taxonomy" id="50376"/>
    <lineage>
        <taxon>Eukaryota</taxon>
        <taxon>Fungi</taxon>
        <taxon>Dikarya</taxon>
        <taxon>Ascomycota</taxon>
        <taxon>Pezizomycotina</taxon>
        <taxon>Dothideomycetes</taxon>
        <taxon>Pleosporomycetidae</taxon>
        <taxon>Venturiales</taxon>
        <taxon>Venturiaceae</taxon>
        <taxon>Venturia</taxon>
    </lineage>
</organism>
<evidence type="ECO:0000256" key="6">
    <source>
        <dbReference type="PROSITE-ProRule" id="PRU00104"/>
    </source>
</evidence>
<dbReference type="OrthoDB" id="423283at2759"/>
<dbReference type="EMBL" id="CP042191">
    <property type="protein sequence ID" value="QDS72247.1"/>
    <property type="molecule type" value="Genomic_DNA"/>
</dbReference>
<feature type="region of interest" description="Disordered" evidence="8">
    <location>
        <begin position="718"/>
        <end position="809"/>
    </location>
</feature>
<dbReference type="Gene3D" id="3.30.2410.10">
    <property type="entry name" value="Hect, E3 ligase catalytic domain"/>
    <property type="match status" value="1"/>
</dbReference>
<evidence type="ECO:0000256" key="4">
    <source>
        <dbReference type="ARBA" id="ARBA00022679"/>
    </source>
</evidence>
<feature type="compositionally biased region" description="Acidic residues" evidence="8">
    <location>
        <begin position="747"/>
        <end position="778"/>
    </location>
</feature>
<comment type="similarity">
    <text evidence="2">Belongs to the UPL family. K-HECT subfamily.</text>
</comment>
<proteinExistence type="inferred from homology"/>
<evidence type="ECO:0000256" key="3">
    <source>
        <dbReference type="ARBA" id="ARBA00012485"/>
    </source>
</evidence>
<dbReference type="Gene3D" id="3.90.1750.10">
    <property type="entry name" value="Hect, E3 ligase catalytic domains"/>
    <property type="match status" value="1"/>
</dbReference>
<feature type="active site" description="Glycyl thioester intermediate" evidence="6">
    <location>
        <position position="1800"/>
    </location>
</feature>
<dbReference type="InterPro" id="IPR035983">
    <property type="entry name" value="Hect_E3_ubiquitin_ligase"/>
</dbReference>
<dbReference type="GO" id="GO:0000209">
    <property type="term" value="P:protein polyubiquitination"/>
    <property type="evidence" value="ECO:0007669"/>
    <property type="project" value="TreeGrafter"/>
</dbReference>
<keyword evidence="4" id="KW-0808">Transferase</keyword>
<feature type="region of interest" description="Disordered" evidence="8">
    <location>
        <begin position="1277"/>
        <end position="1304"/>
    </location>
</feature>
<feature type="compositionally biased region" description="Low complexity" evidence="8">
    <location>
        <begin position="190"/>
        <end position="201"/>
    </location>
</feature>
<feature type="region of interest" description="Disordered" evidence="8">
    <location>
        <begin position="1174"/>
        <end position="1197"/>
    </location>
</feature>
<feature type="compositionally biased region" description="Basic residues" evidence="8">
    <location>
        <begin position="127"/>
        <end position="136"/>
    </location>
</feature>
<dbReference type="Pfam" id="PF00632">
    <property type="entry name" value="HECT"/>
    <property type="match status" value="1"/>
</dbReference>
<evidence type="ECO:0000313" key="11">
    <source>
        <dbReference type="Proteomes" id="UP000316270"/>
    </source>
</evidence>
<dbReference type="SMART" id="SM00119">
    <property type="entry name" value="HECTc"/>
    <property type="match status" value="1"/>
</dbReference>
<dbReference type="EC" id="2.3.2.26" evidence="3"/>
<sequence>MSPRVTRSAARLSAGSSNPDSNNHQPPSTPAPLAPKPSSKKRKATAQETSPEQAPPASEAFAEQSSKRRNKRSKTESAELSSGLPPSAPSKSRKKGKLSTAMSNAGPSSGPHEEPSSPREAPVSSSSRRKSSRSKKISQGPPPPTSTSRSTLRSSRKPKKANPAPPSRESSVNTGQERPGSDDMSDDEAAAAAAAAAAAEALRQRYDEDDDDDPFEQGGFLSRSGIHGSIRALSGMLSGTTSRLRGILEKLKQKDDPSMQLIALQEFSELLLVSTEDNLAGQFSPDQYVKELVSLMQGDEFGESNPEMMLLACRCLANMMEALPSATANVVYGGSVPVLCQKLLEIDYIDLAEQAISTLEKISVEFPAAIVREGGLTAILTYLDFFPTGTQRTAVTAAANCCRNIPDDSFPVVRDVMPILLGVLNSSDQKVLEQGCLCVSRIVQSFRYHDSKLEELVSEDLLQAILRLLLPGTTNLISSSIHTQFLSVLANVARASPRRSVGLLKMSVVDTLYQILTGVSPPSGTDDIVAKIDKTIIMQALVHRPRDQIFETLNVICELLPNVQSEGLLYLDQLFDAGFAGHEYLSMNTLAKKSSNDKRLKQFKECKEELKRFTIILLPTLTDAYSSTVNLSVRQKVLTAQLKMLSNVDVDILEEALRNVSYSSFLAAILTQQDHPTLVTFALQAAELLLKRLENVYRYQFYREGVISEISKLAARPLKDNDETPSKPKSMLAESTQTESVSSTDEANVDNEMDIDHEGDEDRDDEDNSEEDNEDGDGEVQPHSSSSGSPSDGPHAGSERPPPPNPENTIAIRAKKFISAHEDDSKNEMRFKADAIREDLKRLTEEIKSHFAQDTSKDGLDLFKRLAGYFDQDALESVTSYELLSSSLVEMLLEVFSDSNPRAAEARSSFLEAFMGQGTQTKEKTANSTSPATPFSAFVHKLQDLLSRAEHFEVITVNQNNFDSSRGSAAGMLAKQLKIKLKAEDNSGIPESFRQIMVSIHAIATFKALDDYMRPRIALAENPRRMRDRDVLPGTIAAYAAALAGRRGLDGRNPLLPPSMTAGAPSDATNRPPKRGSRKGAAPQPSSATDTPPPSMRRSSRRQNALPPPVPAVEEPQIEVNDETQLSDDMDEDDLDDEELLKAMVGHLQEGSSEDEDAPPVTMEVAATGTITARKEDGTRVATPVGPQKPPPGTEPSAARLVALRNADGTATQDRPSSYAAAVQAKPTDWHLEFTVNGQPVSIDTTIYRAVHFNQNRPSEISSRNVWHDIHTIGFKKVTGPPPAETASFTPPPESGNSTEGLPASISRSPTTAAILGLLGLLHGLNANIDDVLALNKETVKLVSEPSSQFVNTKLTAKLNRQLEEPLIVASNCLPSWSEDLARLYPFLFPFETRHLFLQSTSFGYSRSMSRWQTNTTNDSRHDRHRDDRPFLGKTQRQKVRISRQKMLESAMKVMDIYGSSPSILEVEYFEEVGTGLGPTLEFYSTVSKEFAKKKLKLWRENESPDTSEYAFGSRGLFPAPMSKDFANSDNGKRIINMFTSLGKFVARSMLDSRIIDLNFNSTFFRIGETKGAVAPSLGAVRSVDKYLANSLKMLKKFATAKKEIDENGNMTPAEKVQAIQDIKIDDTSVEDMGLNFTLPGYDIELITDGSNVPVTIDNVASYVEKVLDFTLGTGVRPQVDAFRAGFSQVFPYTALQAFTPEELVMLFGRVEEDWTMETLMDSIKADHGFNLDSRSIRNLLQVMSELPDQDRRDFLQFVSGSPKLPIGGFKALTPMFTVVCKPSEPPYTSDDYLPSVMTCVNYLKLPDYSNVEVMRAKIGTAIREGQGAFHLS</sequence>
<evidence type="ECO:0000256" key="5">
    <source>
        <dbReference type="ARBA" id="ARBA00022786"/>
    </source>
</evidence>
<accession>A0A517L9E3</accession>
<dbReference type="InterPro" id="IPR011989">
    <property type="entry name" value="ARM-like"/>
</dbReference>
<protein>
    <recommendedName>
        <fullName evidence="3">HECT-type E3 ubiquitin transferase</fullName>
        <ecNumber evidence="3">2.3.2.26</ecNumber>
    </recommendedName>
</protein>
<feature type="compositionally biased region" description="Polar residues" evidence="8">
    <location>
        <begin position="14"/>
        <end position="25"/>
    </location>
</feature>
<dbReference type="InterPro" id="IPR045322">
    <property type="entry name" value="HECTD1/TRIP12-like"/>
</dbReference>
<dbReference type="InterPro" id="IPR000569">
    <property type="entry name" value="HECT_dom"/>
</dbReference>
<feature type="compositionally biased region" description="Polar residues" evidence="8">
    <location>
        <begin position="733"/>
        <end position="746"/>
    </location>
</feature>
<keyword evidence="7" id="KW-0175">Coiled coil</keyword>
<dbReference type="Proteomes" id="UP000316270">
    <property type="component" value="Chromosome 7"/>
</dbReference>
<dbReference type="InterPro" id="IPR057948">
    <property type="entry name" value="TPR_TRIP12_N"/>
</dbReference>
<feature type="compositionally biased region" description="Pro residues" evidence="8">
    <location>
        <begin position="1280"/>
        <end position="1294"/>
    </location>
</feature>
<feature type="coiled-coil region" evidence="7">
    <location>
        <begin position="826"/>
        <end position="853"/>
    </location>
</feature>
<dbReference type="GO" id="GO:0043161">
    <property type="term" value="P:proteasome-mediated ubiquitin-dependent protein catabolic process"/>
    <property type="evidence" value="ECO:0007669"/>
    <property type="project" value="TreeGrafter"/>
</dbReference>
<keyword evidence="5 6" id="KW-0833">Ubl conjugation pathway</keyword>
<dbReference type="SUPFAM" id="SSF56204">
    <property type="entry name" value="Hect, E3 ligase catalytic domain"/>
    <property type="match status" value="1"/>
</dbReference>
<dbReference type="SUPFAM" id="SSF48371">
    <property type="entry name" value="ARM repeat"/>
    <property type="match status" value="1"/>
</dbReference>
<dbReference type="STRING" id="50376.A0A517L9E3"/>
<evidence type="ECO:0000259" key="9">
    <source>
        <dbReference type="PROSITE" id="PS50237"/>
    </source>
</evidence>
<dbReference type="InterPro" id="IPR016024">
    <property type="entry name" value="ARM-type_fold"/>
</dbReference>
<feature type="compositionally biased region" description="Low complexity" evidence="8">
    <location>
        <begin position="782"/>
        <end position="796"/>
    </location>
</feature>
<feature type="compositionally biased region" description="Acidic residues" evidence="8">
    <location>
        <begin position="1116"/>
        <end position="1134"/>
    </location>
</feature>